<feature type="domain" description="N-acetyltransferase" evidence="1">
    <location>
        <begin position="14"/>
        <end position="181"/>
    </location>
</feature>
<organism evidence="2 3">
    <name type="scientific">Paraglaciecola algarum</name>
    <dbReference type="NCBI Taxonomy" id="3050085"/>
    <lineage>
        <taxon>Bacteria</taxon>
        <taxon>Pseudomonadati</taxon>
        <taxon>Pseudomonadota</taxon>
        <taxon>Gammaproteobacteria</taxon>
        <taxon>Alteromonadales</taxon>
        <taxon>Alteromonadaceae</taxon>
        <taxon>Paraglaciecola</taxon>
    </lineage>
</organism>
<evidence type="ECO:0000259" key="1">
    <source>
        <dbReference type="PROSITE" id="PS51186"/>
    </source>
</evidence>
<gene>
    <name evidence="2" type="ORF">L0668_19545</name>
</gene>
<dbReference type="SUPFAM" id="SSF55729">
    <property type="entry name" value="Acyl-CoA N-acyltransferases (Nat)"/>
    <property type="match status" value="1"/>
</dbReference>
<dbReference type="InterPro" id="IPR000182">
    <property type="entry name" value="GNAT_dom"/>
</dbReference>
<accession>A0ABS9DD81</accession>
<dbReference type="RefSeq" id="WP_235314411.1">
    <property type="nucleotide sequence ID" value="NZ_JAKGAS010000017.1"/>
</dbReference>
<dbReference type="Pfam" id="PF13302">
    <property type="entry name" value="Acetyltransf_3"/>
    <property type="match status" value="1"/>
</dbReference>
<sequence>MKDKKFPVLTSQRLKLDRLTQKDIKNIFGIFSDPAVIEHYDVEIFKDKSEASELIKYFNALYEGDGGIRWAIRDKKTGTFIGSCGYSNWNPFDHSAVISYELSKTHWGKGYASEALTSIINFVFDENFHFYVHRIEALILPSNKPSELLAKRHHFEFEGTLKEKCYWNNSFHDMNMFALLRKDWSKL</sequence>
<proteinExistence type="predicted"/>
<dbReference type="PROSITE" id="PS51186">
    <property type="entry name" value="GNAT"/>
    <property type="match status" value="1"/>
</dbReference>
<dbReference type="InterPro" id="IPR016181">
    <property type="entry name" value="Acyl_CoA_acyltransferase"/>
</dbReference>
<keyword evidence="3" id="KW-1185">Reference proteome</keyword>
<dbReference type="Proteomes" id="UP001521137">
    <property type="component" value="Unassembled WGS sequence"/>
</dbReference>
<dbReference type="PANTHER" id="PTHR43792">
    <property type="entry name" value="GNAT FAMILY, PUTATIVE (AFU_ORTHOLOGUE AFUA_3G00765)-RELATED-RELATED"/>
    <property type="match status" value="1"/>
</dbReference>
<evidence type="ECO:0000313" key="2">
    <source>
        <dbReference type="EMBL" id="MCF2950312.1"/>
    </source>
</evidence>
<evidence type="ECO:0000313" key="3">
    <source>
        <dbReference type="Proteomes" id="UP001521137"/>
    </source>
</evidence>
<reference evidence="2 3" key="1">
    <citation type="submission" date="2022-01" db="EMBL/GenBank/DDBJ databases">
        <title>Paraglaciecola sp. G1-23.</title>
        <authorList>
            <person name="Jin M.S."/>
            <person name="Han D.M."/>
            <person name="Kim H.M."/>
            <person name="Jeon C.O."/>
        </authorList>
    </citation>
    <scope>NUCLEOTIDE SEQUENCE [LARGE SCALE GENOMIC DNA]</scope>
    <source>
        <strain evidence="2 3">G1-23</strain>
    </source>
</reference>
<name>A0ABS9DD81_9ALTE</name>
<dbReference type="EMBL" id="JAKGAS010000017">
    <property type="protein sequence ID" value="MCF2950312.1"/>
    <property type="molecule type" value="Genomic_DNA"/>
</dbReference>
<dbReference type="InterPro" id="IPR051531">
    <property type="entry name" value="N-acetyltransferase"/>
</dbReference>
<dbReference type="PANTHER" id="PTHR43792:SF9">
    <property type="entry name" value="RIBOSOMAL-PROTEIN-ALANINE ACETYLTRANSFERASE"/>
    <property type="match status" value="1"/>
</dbReference>
<protein>
    <submittedName>
        <fullName evidence="2">GNAT family N-acetyltransferase</fullName>
    </submittedName>
</protein>
<comment type="caution">
    <text evidence="2">The sequence shown here is derived from an EMBL/GenBank/DDBJ whole genome shotgun (WGS) entry which is preliminary data.</text>
</comment>
<dbReference type="Gene3D" id="3.40.630.30">
    <property type="match status" value="1"/>
</dbReference>